<proteinExistence type="predicted"/>
<protein>
    <submittedName>
        <fullName evidence="5">4Fe-4S dicluster domain-containing protein</fullName>
    </submittedName>
</protein>
<gene>
    <name evidence="5" type="ORF">DWZ32_17795</name>
</gene>
<accession>A0AB37M5D9</accession>
<dbReference type="Pfam" id="PF00132">
    <property type="entry name" value="Hexapep"/>
    <property type="match status" value="1"/>
</dbReference>
<dbReference type="PROSITE" id="PS51379">
    <property type="entry name" value="4FE4S_FER_2"/>
    <property type="match status" value="2"/>
</dbReference>
<evidence type="ECO:0000256" key="1">
    <source>
        <dbReference type="ARBA" id="ARBA00022723"/>
    </source>
</evidence>
<keyword evidence="3" id="KW-0411">Iron-sulfur</keyword>
<dbReference type="InterPro" id="IPR001451">
    <property type="entry name" value="Hexapep"/>
</dbReference>
<evidence type="ECO:0000259" key="4">
    <source>
        <dbReference type="PROSITE" id="PS51379"/>
    </source>
</evidence>
<dbReference type="Pfam" id="PF12838">
    <property type="entry name" value="Fer4_7"/>
    <property type="match status" value="1"/>
</dbReference>
<dbReference type="RefSeq" id="WP_118477265.1">
    <property type="nucleotide sequence ID" value="NZ_JAQCXL010000023.1"/>
</dbReference>
<name>A0AB37M5D9_9BACE</name>
<dbReference type="PANTHER" id="PTHR43193">
    <property type="match status" value="1"/>
</dbReference>
<dbReference type="Pfam" id="PF04432">
    <property type="entry name" value="FrhB_FdhB_C"/>
    <property type="match status" value="1"/>
</dbReference>
<comment type="caution">
    <text evidence="5">The sequence shown here is derived from an EMBL/GenBank/DDBJ whole genome shotgun (WGS) entry which is preliminary data.</text>
</comment>
<dbReference type="Gene3D" id="2.160.10.10">
    <property type="entry name" value="Hexapeptide repeat proteins"/>
    <property type="match status" value="1"/>
</dbReference>
<dbReference type="Proteomes" id="UP000286003">
    <property type="component" value="Unassembled WGS sequence"/>
</dbReference>
<dbReference type="InterPro" id="IPR017896">
    <property type="entry name" value="4Fe4S_Fe-S-bd"/>
</dbReference>
<dbReference type="PROSITE" id="PS00198">
    <property type="entry name" value="4FE4S_FER_1"/>
    <property type="match status" value="1"/>
</dbReference>
<dbReference type="SUPFAM" id="SSF54862">
    <property type="entry name" value="4Fe-4S ferredoxins"/>
    <property type="match status" value="1"/>
</dbReference>
<dbReference type="InterPro" id="IPR011004">
    <property type="entry name" value="Trimer_LpxA-like_sf"/>
</dbReference>
<dbReference type="Gene3D" id="3.30.70.20">
    <property type="match status" value="1"/>
</dbReference>
<reference evidence="5 6" key="1">
    <citation type="submission" date="2018-08" db="EMBL/GenBank/DDBJ databases">
        <title>A genome reference for cultivated species of the human gut microbiota.</title>
        <authorList>
            <person name="Zou Y."/>
            <person name="Xue W."/>
            <person name="Luo G."/>
        </authorList>
    </citation>
    <scope>NUCLEOTIDE SEQUENCE [LARGE SCALE GENOMIC DNA]</scope>
    <source>
        <strain evidence="5 6">AF31-23</strain>
    </source>
</reference>
<dbReference type="GO" id="GO:0046872">
    <property type="term" value="F:metal ion binding"/>
    <property type="evidence" value="ECO:0007669"/>
    <property type="project" value="UniProtKB-KW"/>
</dbReference>
<dbReference type="PANTHER" id="PTHR43193:SF2">
    <property type="entry name" value="POLYFERREDOXIN PROTEIN FWDF"/>
    <property type="match status" value="1"/>
</dbReference>
<evidence type="ECO:0000313" key="6">
    <source>
        <dbReference type="Proteomes" id="UP000286003"/>
    </source>
</evidence>
<dbReference type="GO" id="GO:0051536">
    <property type="term" value="F:iron-sulfur cluster binding"/>
    <property type="evidence" value="ECO:0007669"/>
    <property type="project" value="UniProtKB-KW"/>
</dbReference>
<dbReference type="EMBL" id="QRQM01000023">
    <property type="protein sequence ID" value="RHN04255.1"/>
    <property type="molecule type" value="Genomic_DNA"/>
</dbReference>
<dbReference type="InterPro" id="IPR052977">
    <property type="entry name" value="Polyferredoxin-like_ET"/>
</dbReference>
<dbReference type="InterPro" id="IPR007525">
    <property type="entry name" value="FrhB_FdhB_C"/>
</dbReference>
<evidence type="ECO:0000256" key="2">
    <source>
        <dbReference type="ARBA" id="ARBA00023004"/>
    </source>
</evidence>
<keyword evidence="1" id="KW-0479">Metal-binding</keyword>
<evidence type="ECO:0000256" key="3">
    <source>
        <dbReference type="ARBA" id="ARBA00023014"/>
    </source>
</evidence>
<evidence type="ECO:0000313" key="5">
    <source>
        <dbReference type="EMBL" id="RHN04255.1"/>
    </source>
</evidence>
<dbReference type="SUPFAM" id="SSF51161">
    <property type="entry name" value="Trimeric LpxA-like enzymes"/>
    <property type="match status" value="1"/>
</dbReference>
<feature type="domain" description="4Fe-4S ferredoxin-type" evidence="4">
    <location>
        <begin position="1"/>
        <end position="30"/>
    </location>
</feature>
<dbReference type="CDD" id="cd04647">
    <property type="entry name" value="LbH_MAT_like"/>
    <property type="match status" value="1"/>
</dbReference>
<organism evidence="5 6">
    <name type="scientific">Bacteroides intestinalis</name>
    <dbReference type="NCBI Taxonomy" id="329854"/>
    <lineage>
        <taxon>Bacteria</taxon>
        <taxon>Pseudomonadati</taxon>
        <taxon>Bacteroidota</taxon>
        <taxon>Bacteroidia</taxon>
        <taxon>Bacteroidales</taxon>
        <taxon>Bacteroidaceae</taxon>
        <taxon>Bacteroides</taxon>
    </lineage>
</organism>
<sequence>MIDITDKTMCCGCNACGDVCAHGAITFKTDIEGFWYPEVDKNKCNNCGLCEKVCPIINIDKLKKNDFEVPKCYAAMHKNLEVRFDSTSGGLFSAFAEKMYRDRGYVGGAIYDENFHVKQFISNDKKDLLALRSSKYTQSSCVGFFKQVETALKSGEKVLVCGCPCQMAALRSFLRKPYENLVIADFVCRGINSPMIGAKFRESLERKEGSKVIWQKAKNKELGWHLMAAKYVFANGKSLFIPSLLNGMTRGYLQTNAFCRPSCYECKFKGMPRIADITLADCWGIEKYDSSMDDNVGTSLVLINSKKGAVLFEDIQQKIKCIEFPFKEAVLGNPSIMKSLPPSRVDREQFFKDAKCLNFEELEAKYFPAPDSSLVKVKLKNIGCCIRRLMRLSFGSPYHFFKLVNLNFLPPPSIHPNIQKGGYIALSRYTVWDIHPKANIVLNACFYMGNRRINGAKLESRLLVEEGATLQVDSNFGAGYGCDIEVFKGASLIIHNDFGNFKGGGPNMGLTLICGDHIEIGEDCRIGRNVTIRDNNGGHYVSLQGYKTSKPVIIGKHVWLCEGCTIMQGVKIGDGAIISAHAVVTSNVPPYCIVAGNPARVVQTDVHWKY</sequence>
<keyword evidence="2" id="KW-0408">Iron</keyword>
<dbReference type="InterPro" id="IPR017900">
    <property type="entry name" value="4Fe4S_Fe_S_CS"/>
</dbReference>
<dbReference type="AlphaFoldDB" id="A0AB37M5D9"/>
<feature type="domain" description="4Fe-4S ferredoxin-type" evidence="4">
    <location>
        <begin position="35"/>
        <end position="65"/>
    </location>
</feature>